<keyword evidence="3" id="KW-1185">Reference proteome</keyword>
<feature type="domain" description="Methyltransferase FkbM" evidence="1">
    <location>
        <begin position="187"/>
        <end position="255"/>
    </location>
</feature>
<dbReference type="RefSeq" id="WP_074224664.1">
    <property type="nucleotide sequence ID" value="NZ_FSRC01000001.1"/>
</dbReference>
<dbReference type="EMBL" id="FSRC01000001">
    <property type="protein sequence ID" value="SIN80902.1"/>
    <property type="molecule type" value="Genomic_DNA"/>
</dbReference>
<evidence type="ECO:0000313" key="2">
    <source>
        <dbReference type="EMBL" id="SIN80902.1"/>
    </source>
</evidence>
<dbReference type="OrthoDB" id="5329963at2"/>
<organism evidence="2 3">
    <name type="scientific">Algoriphagus halophilus</name>
    <dbReference type="NCBI Taxonomy" id="226505"/>
    <lineage>
        <taxon>Bacteria</taxon>
        <taxon>Pseudomonadati</taxon>
        <taxon>Bacteroidota</taxon>
        <taxon>Cytophagia</taxon>
        <taxon>Cytophagales</taxon>
        <taxon>Cyclobacteriaceae</taxon>
        <taxon>Algoriphagus</taxon>
    </lineage>
</organism>
<keyword evidence="2" id="KW-0489">Methyltransferase</keyword>
<keyword evidence="2" id="KW-0808">Transferase</keyword>
<proteinExistence type="predicted"/>
<gene>
    <name evidence="2" type="ORF">SAMN05444394_1994</name>
</gene>
<reference evidence="3" key="1">
    <citation type="submission" date="2016-11" db="EMBL/GenBank/DDBJ databases">
        <authorList>
            <person name="Varghese N."/>
            <person name="Submissions S."/>
        </authorList>
    </citation>
    <scope>NUCLEOTIDE SEQUENCE [LARGE SCALE GENOMIC DNA]</scope>
    <source>
        <strain evidence="3">DSM 15292</strain>
    </source>
</reference>
<name>A0A1N6ECX8_9BACT</name>
<dbReference type="STRING" id="226505.SAMN05444394_1994"/>
<accession>A0A1N6ECX8</accession>
<sequence length="287" mass="33885">MFFKSLRVKIYFWRRDFFRKKLLKRIIEFSKKGSVNDLELESIQFIEKNGLCIFPHSFSEKYRDFKTEVFFENSFPYVFHKGRKLFFKKRWGAEQVNHYYKSIVMEQDDESAHLYCDADFTVEAGDILIDLGVAEGNFSIENIEKASRVYLFEKNQDWLEPLEETFKGFEEKVTIVNKFAGSEDSGNSVSLDSFSELFDKSIFIKIDVDGGEREVLKGMQKLLKEAQKIKIAICTYHSQNDAIEFEEYFKKLGFETSFSSGYMLFYHDKKIKAPFLRKGVLRVSKYQ</sequence>
<dbReference type="GO" id="GO:0008168">
    <property type="term" value="F:methyltransferase activity"/>
    <property type="evidence" value="ECO:0007669"/>
    <property type="project" value="UniProtKB-KW"/>
</dbReference>
<dbReference type="InterPro" id="IPR029063">
    <property type="entry name" value="SAM-dependent_MTases_sf"/>
</dbReference>
<dbReference type="GO" id="GO:0032259">
    <property type="term" value="P:methylation"/>
    <property type="evidence" value="ECO:0007669"/>
    <property type="project" value="UniProtKB-KW"/>
</dbReference>
<protein>
    <submittedName>
        <fullName evidence="2">Methyltransferase FkbM domain-containing protein</fullName>
    </submittedName>
</protein>
<dbReference type="Proteomes" id="UP000185221">
    <property type="component" value="Unassembled WGS sequence"/>
</dbReference>
<dbReference type="Gene3D" id="3.40.50.150">
    <property type="entry name" value="Vaccinia Virus protein VP39"/>
    <property type="match status" value="2"/>
</dbReference>
<evidence type="ECO:0000259" key="1">
    <source>
        <dbReference type="Pfam" id="PF05050"/>
    </source>
</evidence>
<dbReference type="SUPFAM" id="SSF53335">
    <property type="entry name" value="S-adenosyl-L-methionine-dependent methyltransferases"/>
    <property type="match status" value="1"/>
</dbReference>
<evidence type="ECO:0000313" key="3">
    <source>
        <dbReference type="Proteomes" id="UP000185221"/>
    </source>
</evidence>
<dbReference type="InterPro" id="IPR006342">
    <property type="entry name" value="FkbM_mtfrase"/>
</dbReference>
<dbReference type="AlphaFoldDB" id="A0A1N6ECX8"/>
<dbReference type="Pfam" id="PF05050">
    <property type="entry name" value="Methyltransf_21"/>
    <property type="match status" value="1"/>
</dbReference>